<dbReference type="Proteomes" id="UP000753961">
    <property type="component" value="Unassembled WGS sequence"/>
</dbReference>
<sequence>MLEHFTKEVITYCENHTNRSNDVLDRIEASTREHSNQINMLSGAYQGSLLRMLSRLVEPRRVLEVGTFTGYSAVCLAEGMTEDGKVISLEKDHNLKDLIEKHLSWTSLGKKIEVRYGDAKELLPQLEDVFDLVFIDAAKREYGLYYEESIKRLRSGGLMIIDNVLWRGKVVDAEPDKKTQSIQKFNEMVAADDRVEPFLMPIRDGVYLVQKK</sequence>
<dbReference type="InterPro" id="IPR050362">
    <property type="entry name" value="Cation-dep_OMT"/>
</dbReference>
<dbReference type="EC" id="2.1.1.-" evidence="4"/>
<dbReference type="Gene3D" id="3.40.50.150">
    <property type="entry name" value="Vaccinia Virus protein VP39"/>
    <property type="match status" value="1"/>
</dbReference>
<evidence type="ECO:0000313" key="5">
    <source>
        <dbReference type="Proteomes" id="UP000753961"/>
    </source>
</evidence>
<dbReference type="GO" id="GO:0008757">
    <property type="term" value="F:S-adenosylmethionine-dependent methyltransferase activity"/>
    <property type="evidence" value="ECO:0007669"/>
    <property type="project" value="TreeGrafter"/>
</dbReference>
<dbReference type="InterPro" id="IPR029063">
    <property type="entry name" value="SAM-dependent_MTases_sf"/>
</dbReference>
<keyword evidence="1 4" id="KW-0489">Methyltransferase</keyword>
<proteinExistence type="predicted"/>
<dbReference type="CDD" id="cd02440">
    <property type="entry name" value="AdoMet_MTases"/>
    <property type="match status" value="1"/>
</dbReference>
<reference evidence="4" key="1">
    <citation type="submission" date="2021-06" db="EMBL/GenBank/DDBJ databases">
        <title>44 bacteria genomes isolated from Dapeng, Shenzhen.</title>
        <authorList>
            <person name="Zheng W."/>
            <person name="Yu S."/>
            <person name="Huang Y."/>
        </authorList>
    </citation>
    <scope>NUCLEOTIDE SEQUENCE</scope>
    <source>
        <strain evidence="4">DP5N28-2</strain>
    </source>
</reference>
<dbReference type="PANTHER" id="PTHR10509">
    <property type="entry name" value="O-METHYLTRANSFERASE-RELATED"/>
    <property type="match status" value="1"/>
</dbReference>
<evidence type="ECO:0000313" key="4">
    <source>
        <dbReference type="EMBL" id="MBY5958301.1"/>
    </source>
</evidence>
<dbReference type="AlphaFoldDB" id="A0A953LB76"/>
<comment type="caution">
    <text evidence="4">The sequence shown here is derived from an EMBL/GenBank/DDBJ whole genome shotgun (WGS) entry which is preliminary data.</text>
</comment>
<dbReference type="GO" id="GO:0008171">
    <property type="term" value="F:O-methyltransferase activity"/>
    <property type="evidence" value="ECO:0007669"/>
    <property type="project" value="InterPro"/>
</dbReference>
<name>A0A953LB76_9BACT</name>
<dbReference type="EMBL" id="JAHVHU010000008">
    <property type="protein sequence ID" value="MBY5958301.1"/>
    <property type="molecule type" value="Genomic_DNA"/>
</dbReference>
<keyword evidence="3" id="KW-0949">S-adenosyl-L-methionine</keyword>
<keyword evidence="2 4" id="KW-0808">Transferase</keyword>
<evidence type="ECO:0000256" key="1">
    <source>
        <dbReference type="ARBA" id="ARBA00022603"/>
    </source>
</evidence>
<gene>
    <name evidence="4" type="ORF">KUV50_09180</name>
</gene>
<keyword evidence="5" id="KW-1185">Reference proteome</keyword>
<accession>A0A953LB76</accession>
<dbReference type="InterPro" id="IPR002935">
    <property type="entry name" value="SAM_O-MeTrfase"/>
</dbReference>
<evidence type="ECO:0000256" key="3">
    <source>
        <dbReference type="ARBA" id="ARBA00022691"/>
    </source>
</evidence>
<evidence type="ECO:0000256" key="2">
    <source>
        <dbReference type="ARBA" id="ARBA00022679"/>
    </source>
</evidence>
<dbReference type="SUPFAM" id="SSF53335">
    <property type="entry name" value="S-adenosyl-L-methionine-dependent methyltransferases"/>
    <property type="match status" value="1"/>
</dbReference>
<organism evidence="4 5">
    <name type="scientific">Membranihabitans marinus</name>
    <dbReference type="NCBI Taxonomy" id="1227546"/>
    <lineage>
        <taxon>Bacteria</taxon>
        <taxon>Pseudomonadati</taxon>
        <taxon>Bacteroidota</taxon>
        <taxon>Saprospiria</taxon>
        <taxon>Saprospirales</taxon>
        <taxon>Saprospiraceae</taxon>
        <taxon>Membranihabitans</taxon>
    </lineage>
</organism>
<dbReference type="GO" id="GO:0032259">
    <property type="term" value="P:methylation"/>
    <property type="evidence" value="ECO:0007669"/>
    <property type="project" value="UniProtKB-KW"/>
</dbReference>
<dbReference type="RefSeq" id="WP_222579839.1">
    <property type="nucleotide sequence ID" value="NZ_JAHVHU010000008.1"/>
</dbReference>
<dbReference type="Pfam" id="PF01596">
    <property type="entry name" value="Methyltransf_3"/>
    <property type="match status" value="1"/>
</dbReference>
<dbReference type="PANTHER" id="PTHR10509:SF14">
    <property type="entry name" value="CAFFEOYL-COA O-METHYLTRANSFERASE 3-RELATED"/>
    <property type="match status" value="1"/>
</dbReference>
<protein>
    <submittedName>
        <fullName evidence="4">Class I SAM-dependent methyltransferase</fullName>
        <ecNumber evidence="4">2.1.1.-</ecNumber>
    </submittedName>
</protein>
<dbReference type="PROSITE" id="PS51682">
    <property type="entry name" value="SAM_OMT_I"/>
    <property type="match status" value="1"/>
</dbReference>